<evidence type="ECO:0008006" key="4">
    <source>
        <dbReference type="Google" id="ProtNLM"/>
    </source>
</evidence>
<dbReference type="GO" id="GO:0043023">
    <property type="term" value="F:ribosomal large subunit binding"/>
    <property type="evidence" value="ECO:0007669"/>
    <property type="project" value="TreeGrafter"/>
</dbReference>
<dbReference type="GeneID" id="40309456"/>
<dbReference type="EMBL" id="NWUJ01000003">
    <property type="protein sequence ID" value="PFH36334.1"/>
    <property type="molecule type" value="Genomic_DNA"/>
</dbReference>
<dbReference type="PANTHER" id="PTHR21043:SF0">
    <property type="entry name" value="MITOCHONDRIAL ASSEMBLY OF RIBOSOMAL LARGE SUBUNIT PROTEIN 1"/>
    <property type="match status" value="1"/>
</dbReference>
<dbReference type="KEGG" id="bbes:BESB_045260"/>
<dbReference type="RefSeq" id="XP_029220343.1">
    <property type="nucleotide sequence ID" value="XM_029362977.1"/>
</dbReference>
<gene>
    <name evidence="2" type="ORF">BESB_045260</name>
</gene>
<sequence length="304" mass="33426">MGLGRQCSAMENNEVLKPFAAAGFISSQLGQDHVYDGLSNAAALAVQRATRKPFRTTLPSRQDVRRHSWTADDEIRGHCAMPLVTGLVGSCDVNRTIPEFLLDPVFTAVRAADTHKAQSMVALWKKPGVPRVGWTEDMSCPPSTKLLHSSVSDPGSGCETFVSQPSDAWLDGTQRGQQADKASGGLTPQGEAMVIMTGTSASHLDSLAEAVIVAMWETHMRKLLGRDGRGYSGWIVLAFMDLEVHIMTPVTRERYALEELYKLCPRIDISDCIRVGSLEPFDLYRESFRTARDSHEPPFCSEEV</sequence>
<name>A0A2A9MGQ0_BESBE</name>
<dbReference type="VEuPathDB" id="ToxoDB:BESB_045260"/>
<dbReference type="GO" id="GO:0090071">
    <property type="term" value="P:negative regulation of ribosome biogenesis"/>
    <property type="evidence" value="ECO:0007669"/>
    <property type="project" value="TreeGrafter"/>
</dbReference>
<dbReference type="AlphaFoldDB" id="A0A2A9MGQ0"/>
<dbReference type="Proteomes" id="UP000224006">
    <property type="component" value="Chromosome III"/>
</dbReference>
<dbReference type="PANTHER" id="PTHR21043">
    <property type="entry name" value="IOJAP SUPERFAMILY ORTHOLOG"/>
    <property type="match status" value="1"/>
</dbReference>
<evidence type="ECO:0000313" key="2">
    <source>
        <dbReference type="EMBL" id="PFH36334.1"/>
    </source>
</evidence>
<dbReference type="OrthoDB" id="329275at2759"/>
<comment type="similarity">
    <text evidence="1">Belongs to the Iojap/RsfS family.</text>
</comment>
<evidence type="ECO:0000313" key="3">
    <source>
        <dbReference type="Proteomes" id="UP000224006"/>
    </source>
</evidence>
<protein>
    <recommendedName>
        <fullName evidence="4">Oligomerization domain protein</fullName>
    </recommendedName>
</protein>
<dbReference type="SUPFAM" id="SSF81301">
    <property type="entry name" value="Nucleotidyltransferase"/>
    <property type="match status" value="1"/>
</dbReference>
<evidence type="ECO:0000256" key="1">
    <source>
        <dbReference type="ARBA" id="ARBA00010574"/>
    </source>
</evidence>
<reference evidence="2 3" key="1">
    <citation type="submission" date="2017-09" db="EMBL/GenBank/DDBJ databases">
        <title>Genome sequencing of Besnoitia besnoiti strain Bb-Ger1.</title>
        <authorList>
            <person name="Schares G."/>
            <person name="Venepally P."/>
            <person name="Lorenzi H.A."/>
        </authorList>
    </citation>
    <scope>NUCLEOTIDE SEQUENCE [LARGE SCALE GENOMIC DNA]</scope>
    <source>
        <strain evidence="2 3">Bb-Ger1</strain>
    </source>
</reference>
<dbReference type="InterPro" id="IPR043519">
    <property type="entry name" value="NT_sf"/>
</dbReference>
<dbReference type="InterPro" id="IPR004394">
    <property type="entry name" value="Iojap/RsfS/C7orf30"/>
</dbReference>
<accession>A0A2A9MGQ0</accession>
<organism evidence="2 3">
    <name type="scientific">Besnoitia besnoiti</name>
    <name type="common">Apicomplexan protozoan</name>
    <dbReference type="NCBI Taxonomy" id="94643"/>
    <lineage>
        <taxon>Eukaryota</taxon>
        <taxon>Sar</taxon>
        <taxon>Alveolata</taxon>
        <taxon>Apicomplexa</taxon>
        <taxon>Conoidasida</taxon>
        <taxon>Coccidia</taxon>
        <taxon>Eucoccidiorida</taxon>
        <taxon>Eimeriorina</taxon>
        <taxon>Sarcocystidae</taxon>
        <taxon>Besnoitia</taxon>
    </lineage>
</organism>
<keyword evidence="3" id="KW-1185">Reference proteome</keyword>
<dbReference type="Gene3D" id="3.30.460.10">
    <property type="entry name" value="Beta Polymerase, domain 2"/>
    <property type="match status" value="1"/>
</dbReference>
<proteinExistence type="inferred from homology"/>
<dbReference type="GO" id="GO:0017148">
    <property type="term" value="P:negative regulation of translation"/>
    <property type="evidence" value="ECO:0007669"/>
    <property type="project" value="TreeGrafter"/>
</dbReference>
<dbReference type="Pfam" id="PF02410">
    <property type="entry name" value="RsfS"/>
    <property type="match status" value="1"/>
</dbReference>
<comment type="caution">
    <text evidence="2">The sequence shown here is derived from an EMBL/GenBank/DDBJ whole genome shotgun (WGS) entry which is preliminary data.</text>
</comment>